<protein>
    <recommendedName>
        <fullName evidence="3">DegT/DnrJ/EryC1/StrS aminotransferase family protein</fullName>
    </recommendedName>
</protein>
<dbReference type="Gene3D" id="3.40.640.10">
    <property type="entry name" value="Type I PLP-dependent aspartate aminotransferase-like (Major domain)"/>
    <property type="match status" value="1"/>
</dbReference>
<dbReference type="GO" id="GO:0030170">
    <property type="term" value="F:pyridoxal phosphate binding"/>
    <property type="evidence" value="ECO:0007669"/>
    <property type="project" value="TreeGrafter"/>
</dbReference>
<dbReference type="InterPro" id="IPR015421">
    <property type="entry name" value="PyrdxlP-dep_Trfase_major"/>
</dbReference>
<evidence type="ECO:0000313" key="2">
    <source>
        <dbReference type="Proteomes" id="UP001347796"/>
    </source>
</evidence>
<dbReference type="FunFam" id="3.40.640.10:FF:000227">
    <property type="entry name" value="Predicted protein"/>
    <property type="match status" value="1"/>
</dbReference>
<comment type="caution">
    <text evidence="1">The sequence shown here is derived from an EMBL/GenBank/DDBJ whole genome shotgun (WGS) entry which is preliminary data.</text>
</comment>
<dbReference type="InterPro" id="IPR015424">
    <property type="entry name" value="PyrdxlP-dep_Trfase"/>
</dbReference>
<sequence length="449" mass="51575">MSTVKKPYSFVPYACIYIDAQWQDFKTAILQSLSCHDKSDEVTNQLRKLWMTSMDTNFIFPCLSVRSGFDLYLQIKNFPPGSEIIMSAINIPSMAHIIRHHRLRIVPLDVSIETVAPKVELLESLITPKTVAILIAHLYGKRCCLDPIIQVAKKNKVAVIEDCAESFDGLDNLSHPETNLALFSFGVIKYFTSFGGAVAVVKDRSDYTEMMKLHSTYPVQSRHAYLKKVLKYCAVYFILESKRFMQMSISVFNYAGIDYQNFAVKLIRGFPDRLIENIRYQPSVPLLSMMLHRHSHIESDELQLQRMKGKYVESQLPPELETVGTRAEINNYWLFPILVENPDTYIATIKALGIDAYRGATQLNLIEPDPVDTGNQDISEEERKDLQRKNLFYYPHEAKYLIDHVVYLPINKRVPFPVLDHIIKMAKTALRLNHQTKIHTLTPSIQSKL</sequence>
<name>A0AAN8FXQ1_PATCE</name>
<accession>A0AAN8FXQ1</accession>
<evidence type="ECO:0008006" key="3">
    <source>
        <dbReference type="Google" id="ProtNLM"/>
    </source>
</evidence>
<dbReference type="Pfam" id="PF01041">
    <property type="entry name" value="DegT_DnrJ_EryC1"/>
    <property type="match status" value="1"/>
</dbReference>
<dbReference type="GO" id="GO:0008483">
    <property type="term" value="F:transaminase activity"/>
    <property type="evidence" value="ECO:0007669"/>
    <property type="project" value="TreeGrafter"/>
</dbReference>
<keyword evidence="2" id="KW-1185">Reference proteome</keyword>
<proteinExistence type="predicted"/>
<dbReference type="EMBL" id="JAZGQO010000021">
    <property type="protein sequence ID" value="KAK6166387.1"/>
    <property type="molecule type" value="Genomic_DNA"/>
</dbReference>
<dbReference type="AlphaFoldDB" id="A0AAN8FXQ1"/>
<dbReference type="PANTHER" id="PTHR30244:SF34">
    <property type="entry name" value="DTDP-4-AMINO-4,6-DIDEOXYGALACTOSE TRANSAMINASE"/>
    <property type="match status" value="1"/>
</dbReference>
<dbReference type="GO" id="GO:0000271">
    <property type="term" value="P:polysaccharide biosynthetic process"/>
    <property type="evidence" value="ECO:0007669"/>
    <property type="project" value="TreeGrafter"/>
</dbReference>
<organism evidence="1 2">
    <name type="scientific">Patella caerulea</name>
    <name type="common">Rayed Mediterranean limpet</name>
    <dbReference type="NCBI Taxonomy" id="87958"/>
    <lineage>
        <taxon>Eukaryota</taxon>
        <taxon>Metazoa</taxon>
        <taxon>Spiralia</taxon>
        <taxon>Lophotrochozoa</taxon>
        <taxon>Mollusca</taxon>
        <taxon>Gastropoda</taxon>
        <taxon>Patellogastropoda</taxon>
        <taxon>Patelloidea</taxon>
        <taxon>Patellidae</taxon>
        <taxon>Patella</taxon>
    </lineage>
</organism>
<dbReference type="PANTHER" id="PTHR30244">
    <property type="entry name" value="TRANSAMINASE"/>
    <property type="match status" value="1"/>
</dbReference>
<reference evidence="1 2" key="1">
    <citation type="submission" date="2024-01" db="EMBL/GenBank/DDBJ databases">
        <title>The genome of the rayed Mediterranean limpet Patella caerulea (Linnaeus, 1758).</title>
        <authorList>
            <person name="Anh-Thu Weber A."/>
            <person name="Halstead-Nussloch G."/>
        </authorList>
    </citation>
    <scope>NUCLEOTIDE SEQUENCE [LARGE SCALE GENOMIC DNA]</scope>
    <source>
        <strain evidence="1">AATW-2023a</strain>
        <tissue evidence="1">Whole specimen</tissue>
    </source>
</reference>
<dbReference type="SUPFAM" id="SSF53383">
    <property type="entry name" value="PLP-dependent transferases"/>
    <property type="match status" value="1"/>
</dbReference>
<dbReference type="Proteomes" id="UP001347796">
    <property type="component" value="Unassembled WGS sequence"/>
</dbReference>
<gene>
    <name evidence="1" type="ORF">SNE40_023093</name>
</gene>
<evidence type="ECO:0000313" key="1">
    <source>
        <dbReference type="EMBL" id="KAK6166387.1"/>
    </source>
</evidence>
<dbReference type="InterPro" id="IPR000653">
    <property type="entry name" value="DegT/StrS_aminotransferase"/>
</dbReference>